<evidence type="ECO:0000256" key="1">
    <source>
        <dbReference type="ARBA" id="ARBA00001663"/>
    </source>
</evidence>
<dbReference type="OrthoDB" id="1164111at2759"/>
<accession>A0A7R9LJZ4</accession>
<dbReference type="EC" id="3.1.13.4" evidence="5"/>
<dbReference type="GO" id="GO:0030014">
    <property type="term" value="C:CCR4-NOT complex"/>
    <property type="evidence" value="ECO:0007669"/>
    <property type="project" value="InterPro"/>
</dbReference>
<evidence type="ECO:0000256" key="15">
    <source>
        <dbReference type="SAM" id="MobiDB-lite"/>
    </source>
</evidence>
<keyword evidence="6" id="KW-0963">Cytoplasm</keyword>
<keyword evidence="17" id="KW-1185">Reference proteome</keyword>
<keyword evidence="8" id="KW-0479">Metal-binding</keyword>
<evidence type="ECO:0000256" key="12">
    <source>
        <dbReference type="ARBA" id="ARBA00023015"/>
    </source>
</evidence>
<feature type="region of interest" description="Disordered" evidence="15">
    <location>
        <begin position="1"/>
        <end position="29"/>
    </location>
</feature>
<evidence type="ECO:0000256" key="14">
    <source>
        <dbReference type="ARBA" id="ARBA00023242"/>
    </source>
</evidence>
<keyword evidence="12" id="KW-0805">Transcription regulation</keyword>
<dbReference type="EMBL" id="CAJPVJ010001228">
    <property type="protein sequence ID" value="CAG2164331.1"/>
    <property type="molecule type" value="Genomic_DNA"/>
</dbReference>
<dbReference type="GO" id="GO:0005737">
    <property type="term" value="C:cytoplasm"/>
    <property type="evidence" value="ECO:0007669"/>
    <property type="project" value="UniProtKB-SubCell"/>
</dbReference>
<keyword evidence="14" id="KW-0539">Nucleus</keyword>
<dbReference type="InterPro" id="IPR012337">
    <property type="entry name" value="RNaseH-like_sf"/>
</dbReference>
<organism evidence="16">
    <name type="scientific">Oppiella nova</name>
    <dbReference type="NCBI Taxonomy" id="334625"/>
    <lineage>
        <taxon>Eukaryota</taxon>
        <taxon>Metazoa</taxon>
        <taxon>Ecdysozoa</taxon>
        <taxon>Arthropoda</taxon>
        <taxon>Chelicerata</taxon>
        <taxon>Arachnida</taxon>
        <taxon>Acari</taxon>
        <taxon>Acariformes</taxon>
        <taxon>Sarcoptiformes</taxon>
        <taxon>Oribatida</taxon>
        <taxon>Brachypylina</taxon>
        <taxon>Oppioidea</taxon>
        <taxon>Oppiidae</taxon>
        <taxon>Oppiella</taxon>
    </lineage>
</organism>
<comment type="similarity">
    <text evidence="4">Belongs to the CAF1 family.</text>
</comment>
<evidence type="ECO:0000313" key="17">
    <source>
        <dbReference type="Proteomes" id="UP000728032"/>
    </source>
</evidence>
<protein>
    <recommendedName>
        <fullName evidence="5">poly(A)-specific ribonuclease</fullName>
        <ecNumber evidence="5">3.1.13.4</ecNumber>
    </recommendedName>
</protein>
<dbReference type="GO" id="GO:0005634">
    <property type="term" value="C:nucleus"/>
    <property type="evidence" value="ECO:0007669"/>
    <property type="project" value="UniProtKB-SubCell"/>
</dbReference>
<keyword evidence="9" id="KW-0378">Hydrolase</keyword>
<evidence type="ECO:0000256" key="11">
    <source>
        <dbReference type="ARBA" id="ARBA00022884"/>
    </source>
</evidence>
<keyword evidence="11" id="KW-0694">RNA-binding</keyword>
<keyword evidence="13" id="KW-0804">Transcription</keyword>
<evidence type="ECO:0000256" key="9">
    <source>
        <dbReference type="ARBA" id="ARBA00022801"/>
    </source>
</evidence>
<keyword evidence="10" id="KW-0269">Exonuclease</keyword>
<sequence length="339" mass="39125">MNGYYRQDSPYRHESPYTRTSPYRVTPYNGHPRAHIRDVWNHNLIDEFKTINRLVADYPYVSLDTEFPGVLQTRPTGPNGGVYYDQKEFDYQTVRCNVDELQVIQVGLTLMDGYGRTPYDRVGVSTWQFNFRFNLNVDKHSADSIHLLMSSELNFQRLATEGIVSQDFAEQLMASGLVLNDKCEWISFHGAYDFGYLIKILTDAPLPPMLRAFHELLRIYFPVIFDVKLILNAFNGHTGGLQEEAQNLGLRRFGRPHQAGSDSLLTGQLFFRVLDAYPYQSQDIDRFVGNIFKFSDAGSDSLLTGQLFFRVLDAYPYQSQDIDRFVGNIFKFSDVFIYN</sequence>
<dbReference type="PANTHER" id="PTHR10797">
    <property type="entry name" value="CCR4-NOT TRANSCRIPTION COMPLEX SUBUNIT"/>
    <property type="match status" value="1"/>
</dbReference>
<evidence type="ECO:0000256" key="10">
    <source>
        <dbReference type="ARBA" id="ARBA00022839"/>
    </source>
</evidence>
<evidence type="ECO:0000256" key="5">
    <source>
        <dbReference type="ARBA" id="ARBA00012161"/>
    </source>
</evidence>
<evidence type="ECO:0000256" key="2">
    <source>
        <dbReference type="ARBA" id="ARBA00004123"/>
    </source>
</evidence>
<evidence type="ECO:0000256" key="8">
    <source>
        <dbReference type="ARBA" id="ARBA00022723"/>
    </source>
</evidence>
<dbReference type="InterPro" id="IPR006941">
    <property type="entry name" value="RNase_CAF1"/>
</dbReference>
<gene>
    <name evidence="16" type="ORF">ONB1V03_LOCUS3887</name>
</gene>
<evidence type="ECO:0000256" key="6">
    <source>
        <dbReference type="ARBA" id="ARBA00022490"/>
    </source>
</evidence>
<evidence type="ECO:0000313" key="16">
    <source>
        <dbReference type="EMBL" id="CAD7642977.1"/>
    </source>
</evidence>
<dbReference type="InterPro" id="IPR039637">
    <property type="entry name" value="CNOT7/CNOT8/Pop2"/>
</dbReference>
<proteinExistence type="inferred from homology"/>
<dbReference type="AlphaFoldDB" id="A0A7R9LJZ4"/>
<keyword evidence="7" id="KW-0540">Nuclease</keyword>
<dbReference type="GO" id="GO:0004535">
    <property type="term" value="F:poly(A)-specific ribonuclease activity"/>
    <property type="evidence" value="ECO:0007669"/>
    <property type="project" value="UniProtKB-EC"/>
</dbReference>
<dbReference type="GO" id="GO:0003723">
    <property type="term" value="F:RNA binding"/>
    <property type="evidence" value="ECO:0007669"/>
    <property type="project" value="UniProtKB-KW"/>
</dbReference>
<comment type="subcellular location">
    <subcellularLocation>
        <location evidence="3">Cytoplasm</location>
    </subcellularLocation>
    <subcellularLocation>
        <location evidence="2">Nucleus</location>
    </subcellularLocation>
</comment>
<dbReference type="Proteomes" id="UP000728032">
    <property type="component" value="Unassembled WGS sequence"/>
</dbReference>
<dbReference type="InterPro" id="IPR036397">
    <property type="entry name" value="RNaseH_sf"/>
</dbReference>
<dbReference type="GO" id="GO:0046872">
    <property type="term" value="F:metal ion binding"/>
    <property type="evidence" value="ECO:0007669"/>
    <property type="project" value="UniProtKB-KW"/>
</dbReference>
<reference evidence="16" key="1">
    <citation type="submission" date="2020-11" db="EMBL/GenBank/DDBJ databases">
        <authorList>
            <person name="Tran Van P."/>
        </authorList>
    </citation>
    <scope>NUCLEOTIDE SEQUENCE</scope>
</reference>
<comment type="catalytic activity">
    <reaction evidence="1">
        <text>Exonucleolytic cleavage of poly(A) to 5'-AMP.</text>
        <dbReference type="EC" id="3.1.13.4"/>
    </reaction>
</comment>
<dbReference type="EMBL" id="OC916053">
    <property type="protein sequence ID" value="CAD7642977.1"/>
    <property type="molecule type" value="Genomic_DNA"/>
</dbReference>
<dbReference type="SUPFAM" id="SSF53098">
    <property type="entry name" value="Ribonuclease H-like"/>
    <property type="match status" value="1"/>
</dbReference>
<evidence type="ECO:0000256" key="7">
    <source>
        <dbReference type="ARBA" id="ARBA00022722"/>
    </source>
</evidence>
<name>A0A7R9LJZ4_9ACAR</name>
<evidence type="ECO:0000256" key="3">
    <source>
        <dbReference type="ARBA" id="ARBA00004496"/>
    </source>
</evidence>
<evidence type="ECO:0000256" key="4">
    <source>
        <dbReference type="ARBA" id="ARBA00008372"/>
    </source>
</evidence>
<evidence type="ECO:0000256" key="13">
    <source>
        <dbReference type="ARBA" id="ARBA00023163"/>
    </source>
</evidence>
<dbReference type="Pfam" id="PF04857">
    <property type="entry name" value="CAF1"/>
    <property type="match status" value="1"/>
</dbReference>
<dbReference type="Gene3D" id="3.30.420.10">
    <property type="entry name" value="Ribonuclease H-like superfamily/Ribonuclease H"/>
    <property type="match status" value="1"/>
</dbReference>